<evidence type="ECO:0000313" key="8">
    <source>
        <dbReference type="Proteomes" id="UP000002415"/>
    </source>
</evidence>
<keyword evidence="4" id="KW-0460">Magnesium</keyword>
<name>A7HJB9_FERNB</name>
<dbReference type="InterPro" id="IPR019307">
    <property type="entry name" value="RNA-bd_AU-1/RNase_E/G"/>
</dbReference>
<keyword evidence="3" id="KW-0378">Hydrolase</keyword>
<evidence type="ECO:0000256" key="1">
    <source>
        <dbReference type="ARBA" id="ARBA00001946"/>
    </source>
</evidence>
<evidence type="ECO:0000313" key="7">
    <source>
        <dbReference type="EMBL" id="ABS60002.1"/>
    </source>
</evidence>
<evidence type="ECO:0000256" key="2">
    <source>
        <dbReference type="ARBA" id="ARBA00022723"/>
    </source>
</evidence>
<dbReference type="CDD" id="cd04453">
    <property type="entry name" value="S1_RNase_E"/>
    <property type="match status" value="1"/>
</dbReference>
<dbReference type="PANTHER" id="PTHR30001:SF0">
    <property type="entry name" value="RIBONUCLEASE G"/>
    <property type="match status" value="1"/>
</dbReference>
<dbReference type="EMBL" id="CP000771">
    <property type="protein sequence ID" value="ABS60002.1"/>
    <property type="molecule type" value="Genomic_DNA"/>
</dbReference>
<dbReference type="GO" id="GO:0004540">
    <property type="term" value="F:RNA nuclease activity"/>
    <property type="evidence" value="ECO:0007669"/>
    <property type="project" value="InterPro"/>
</dbReference>
<dbReference type="RefSeq" id="WP_011993325.1">
    <property type="nucleotide sequence ID" value="NC_009718.1"/>
</dbReference>
<sequence>MILLLKKDGENEKAQAALIENGILAEIFISDDDEESIAGNIYIGKIEKFIPALEAAFVKLPDDENAFLRIKDIKNEYLNFFGISKLQECQKILVQIKKEGGNTKGPQVTTNIGIPGRYIVYMPFSKSIGISRKITNENDRKHLREVGEKLKSKYNCGFILRTSCVESKEEYIEKEAEELHKKWEEIVNTFKRSRKTKLIHKESDSDEFVVREFLRKEVEQVITNSQKLKVISKDFKPNIPVKLIESDPFEEYNVYKQIQNSMKRIHELPSGGEIVIDKTEALTIIDVNSGHYTSSESHEELSKKINIEAAKEICRLIRLRNIGGIIIIDFIDMKNEENRLEILNAIKSETLKDKNKIEVYGFTQLGLLEMARKRTSKSLDEKMTALCPVCNGTGHVMSPKFVIERLLKEVKNKPKNAKEVIIKFHPSLKEFINKDLLRKTFKVPIHIHFTHLDPESYEITWKI</sequence>
<dbReference type="eggNOG" id="COG1530">
    <property type="taxonomic scope" value="Bacteria"/>
</dbReference>
<keyword evidence="5" id="KW-0694">RNA-binding</keyword>
<dbReference type="OrthoDB" id="9804278at2"/>
<dbReference type="STRING" id="381764.Fnod_0135"/>
<dbReference type="HOGENOM" id="CLU_003468_5_3_0"/>
<dbReference type="PANTHER" id="PTHR30001">
    <property type="entry name" value="RIBONUCLEASE"/>
    <property type="match status" value="1"/>
</dbReference>
<comment type="cofactor">
    <cofactor evidence="1">
        <name>Mg(2+)</name>
        <dbReference type="ChEBI" id="CHEBI:18420"/>
    </cofactor>
</comment>
<dbReference type="NCBIfam" id="TIGR00757">
    <property type="entry name" value="RNaseEG"/>
    <property type="match status" value="1"/>
</dbReference>
<dbReference type="GO" id="GO:0005737">
    <property type="term" value="C:cytoplasm"/>
    <property type="evidence" value="ECO:0007669"/>
    <property type="project" value="TreeGrafter"/>
</dbReference>
<dbReference type="AlphaFoldDB" id="A7HJB9"/>
<reference evidence="7 8" key="1">
    <citation type="submission" date="2007-07" db="EMBL/GenBank/DDBJ databases">
        <title>Complete sequence of Fervidobacterium nodosum Rt17-B1.</title>
        <authorList>
            <consortium name="US DOE Joint Genome Institute"/>
            <person name="Copeland A."/>
            <person name="Lucas S."/>
            <person name="Lapidus A."/>
            <person name="Barry K."/>
            <person name="Glavina del Rio T."/>
            <person name="Dalin E."/>
            <person name="Tice H."/>
            <person name="Pitluck S."/>
            <person name="Saunders E."/>
            <person name="Brettin T."/>
            <person name="Bruce D."/>
            <person name="Detter J.C."/>
            <person name="Han C."/>
            <person name="Schmutz J."/>
            <person name="Larimer F."/>
            <person name="Land M."/>
            <person name="Hauser L."/>
            <person name="Kyrpides N."/>
            <person name="Mikhailova N."/>
            <person name="Nelson K."/>
            <person name="Gogarten J.P."/>
            <person name="Noll K."/>
            <person name="Richardson P."/>
        </authorList>
    </citation>
    <scope>NUCLEOTIDE SEQUENCE [LARGE SCALE GENOMIC DNA]</scope>
    <source>
        <strain evidence="8">ATCC 35602 / DSM 5306 / Rt17-B1</strain>
    </source>
</reference>
<gene>
    <name evidence="7" type="ordered locus">Fnod_0135</name>
</gene>
<evidence type="ECO:0000256" key="5">
    <source>
        <dbReference type="ARBA" id="ARBA00022884"/>
    </source>
</evidence>
<accession>A7HJB9</accession>
<feature type="domain" description="RNA-binding protein AU-1/Ribonuclease E/G" evidence="6">
    <location>
        <begin position="114"/>
        <end position="375"/>
    </location>
</feature>
<organism evidence="7 8">
    <name type="scientific">Fervidobacterium nodosum (strain ATCC 35602 / DSM 5306 / Rt17-B1)</name>
    <dbReference type="NCBI Taxonomy" id="381764"/>
    <lineage>
        <taxon>Bacteria</taxon>
        <taxon>Thermotogati</taxon>
        <taxon>Thermotogota</taxon>
        <taxon>Thermotogae</taxon>
        <taxon>Thermotogales</taxon>
        <taxon>Fervidobacteriaceae</taxon>
        <taxon>Fervidobacterium</taxon>
    </lineage>
</organism>
<keyword evidence="8" id="KW-1185">Reference proteome</keyword>
<proteinExistence type="predicted"/>
<evidence type="ECO:0000256" key="3">
    <source>
        <dbReference type="ARBA" id="ARBA00022801"/>
    </source>
</evidence>
<evidence type="ECO:0000259" key="6">
    <source>
        <dbReference type="Pfam" id="PF10150"/>
    </source>
</evidence>
<dbReference type="GO" id="GO:0003723">
    <property type="term" value="F:RNA binding"/>
    <property type="evidence" value="ECO:0007669"/>
    <property type="project" value="UniProtKB-KW"/>
</dbReference>
<dbReference type="Pfam" id="PF10150">
    <property type="entry name" value="RNase_E_G"/>
    <property type="match status" value="1"/>
</dbReference>
<dbReference type="Proteomes" id="UP000002415">
    <property type="component" value="Chromosome"/>
</dbReference>
<dbReference type="InterPro" id="IPR012340">
    <property type="entry name" value="NA-bd_OB-fold"/>
</dbReference>
<dbReference type="SUPFAM" id="SSF50249">
    <property type="entry name" value="Nucleic acid-binding proteins"/>
    <property type="match status" value="1"/>
</dbReference>
<dbReference type="GO" id="GO:0006364">
    <property type="term" value="P:rRNA processing"/>
    <property type="evidence" value="ECO:0007669"/>
    <property type="project" value="TreeGrafter"/>
</dbReference>
<dbReference type="InterPro" id="IPR004659">
    <property type="entry name" value="RNase_E/G"/>
</dbReference>
<dbReference type="GO" id="GO:0016787">
    <property type="term" value="F:hydrolase activity"/>
    <property type="evidence" value="ECO:0007669"/>
    <property type="project" value="UniProtKB-KW"/>
</dbReference>
<protein>
    <submittedName>
        <fullName evidence="7">Ribonuclease, Rne/Rng family</fullName>
    </submittedName>
</protein>
<reference evidence="7 8" key="2">
    <citation type="journal article" date="2009" name="Proc. Natl. Acad. Sci. U.S.A.">
        <title>On the chimeric nature, thermophilic origin, and phylogenetic placement of the Thermotogales.</title>
        <authorList>
            <person name="Zhaxybayeva O."/>
            <person name="Swithers K.S."/>
            <person name="Lapierre P."/>
            <person name="Fournier G.P."/>
            <person name="Bickhart D.M."/>
            <person name="DeBoy R.T."/>
            <person name="Nelson K.E."/>
            <person name="Nesbo C.L."/>
            <person name="Doolittle W.F."/>
            <person name="Gogarten J.P."/>
            <person name="Noll K.M."/>
        </authorList>
    </citation>
    <scope>NUCLEOTIDE SEQUENCE [LARGE SCALE GENOMIC DNA]</scope>
    <source>
        <strain evidence="8">ATCC 35602 / DSM 5306 / Rt17-B1</strain>
    </source>
</reference>
<evidence type="ECO:0000256" key="4">
    <source>
        <dbReference type="ARBA" id="ARBA00022842"/>
    </source>
</evidence>
<keyword evidence="2" id="KW-0479">Metal-binding</keyword>
<dbReference type="KEGG" id="fno:Fnod_0135"/>
<dbReference type="GO" id="GO:0046872">
    <property type="term" value="F:metal ion binding"/>
    <property type="evidence" value="ECO:0007669"/>
    <property type="project" value="UniProtKB-KW"/>
</dbReference>
<dbReference type="Gene3D" id="2.40.50.140">
    <property type="entry name" value="Nucleic acid-binding proteins"/>
    <property type="match status" value="1"/>
</dbReference>